<dbReference type="EMBL" id="JABDTM020024545">
    <property type="protein sequence ID" value="KAH0814183.1"/>
    <property type="molecule type" value="Genomic_DNA"/>
</dbReference>
<organism evidence="2 3">
    <name type="scientific">Tenebrio molitor</name>
    <name type="common">Yellow mealworm beetle</name>
    <dbReference type="NCBI Taxonomy" id="7067"/>
    <lineage>
        <taxon>Eukaryota</taxon>
        <taxon>Metazoa</taxon>
        <taxon>Ecdysozoa</taxon>
        <taxon>Arthropoda</taxon>
        <taxon>Hexapoda</taxon>
        <taxon>Insecta</taxon>
        <taxon>Pterygota</taxon>
        <taxon>Neoptera</taxon>
        <taxon>Endopterygota</taxon>
        <taxon>Coleoptera</taxon>
        <taxon>Polyphaga</taxon>
        <taxon>Cucujiformia</taxon>
        <taxon>Tenebrionidae</taxon>
        <taxon>Tenebrio</taxon>
    </lineage>
</organism>
<evidence type="ECO:0000256" key="1">
    <source>
        <dbReference type="SAM" id="MobiDB-lite"/>
    </source>
</evidence>
<dbReference type="AlphaFoldDB" id="A0A8J6HGW3"/>
<name>A0A8J6HGW3_TENMO</name>
<reference evidence="2" key="1">
    <citation type="journal article" date="2020" name="J Insects Food Feed">
        <title>The yellow mealworm (Tenebrio molitor) genome: a resource for the emerging insects as food and feed industry.</title>
        <authorList>
            <person name="Eriksson T."/>
            <person name="Andere A."/>
            <person name="Kelstrup H."/>
            <person name="Emery V."/>
            <person name="Picard C."/>
        </authorList>
    </citation>
    <scope>NUCLEOTIDE SEQUENCE</scope>
    <source>
        <strain evidence="2">Stoneville</strain>
        <tissue evidence="2">Whole head</tissue>
    </source>
</reference>
<feature type="region of interest" description="Disordered" evidence="1">
    <location>
        <begin position="74"/>
        <end position="94"/>
    </location>
</feature>
<feature type="region of interest" description="Disordered" evidence="1">
    <location>
        <begin position="16"/>
        <end position="53"/>
    </location>
</feature>
<evidence type="ECO:0000313" key="3">
    <source>
        <dbReference type="Proteomes" id="UP000719412"/>
    </source>
</evidence>
<dbReference type="Proteomes" id="UP000719412">
    <property type="component" value="Unassembled WGS sequence"/>
</dbReference>
<keyword evidence="3" id="KW-1185">Reference proteome</keyword>
<accession>A0A8J6HGW3</accession>
<proteinExistence type="predicted"/>
<protein>
    <submittedName>
        <fullName evidence="2">Uncharacterized protein</fullName>
    </submittedName>
</protein>
<reference evidence="2" key="2">
    <citation type="submission" date="2021-08" db="EMBL/GenBank/DDBJ databases">
        <authorList>
            <person name="Eriksson T."/>
        </authorList>
    </citation>
    <scope>NUCLEOTIDE SEQUENCE</scope>
    <source>
        <strain evidence="2">Stoneville</strain>
        <tissue evidence="2">Whole head</tissue>
    </source>
</reference>
<sequence>MRLSLSHALHCFGSASGGVATDPETDPRGRVRAHPGARAATLSPTSHRRRCENSKSRDFSRFFAWDFAPDLQKQSGTLHGGGTTPGTADFSNRGRFSPVRTLDWHATDLYIPPIERRLSPMAHPPTPYQKISKNTPNRCKSATVCISDLNNNEDLNKPSRAIYRAIASCKRKGSGKNAPPSCKQQNNIELTVVTMDESKEIAAASLHFPSCRCVFSPRPPNPLVFMLSQGHPSIYGCLPVEFFPHACREKIAAHFAPDKTKFYLMQIDRNSSRMVQNALLLLRLQQKHRQNEIKPITIDILALCESAEGNGGNSSKIFRVANKTECNSGGKEVGKNCVLRDWRVFHIRMQ</sequence>
<gene>
    <name evidence="2" type="ORF">GEV33_008608</name>
</gene>
<comment type="caution">
    <text evidence="2">The sequence shown here is derived from an EMBL/GenBank/DDBJ whole genome shotgun (WGS) entry which is preliminary data.</text>
</comment>
<evidence type="ECO:0000313" key="2">
    <source>
        <dbReference type="EMBL" id="KAH0814183.1"/>
    </source>
</evidence>